<dbReference type="PROSITE" id="PS50075">
    <property type="entry name" value="CARRIER"/>
    <property type="match status" value="1"/>
</dbReference>
<proteinExistence type="predicted"/>
<comment type="caution">
    <text evidence="10">The sequence shown here is derived from an EMBL/GenBank/DDBJ whole genome shotgun (WGS) entry which is preliminary data.</text>
</comment>
<dbReference type="PROSITE" id="PS52019">
    <property type="entry name" value="PKS_MFAS_DH"/>
    <property type="match status" value="1"/>
</dbReference>
<dbReference type="GO" id="GO:0004312">
    <property type="term" value="F:fatty acid synthase activity"/>
    <property type="evidence" value="ECO:0007669"/>
    <property type="project" value="TreeGrafter"/>
</dbReference>
<evidence type="ECO:0000259" key="9">
    <source>
        <dbReference type="PROSITE" id="PS52019"/>
    </source>
</evidence>
<dbReference type="InterPro" id="IPR016039">
    <property type="entry name" value="Thiolase-like"/>
</dbReference>
<evidence type="ECO:0000256" key="6">
    <source>
        <dbReference type="SAM" id="MobiDB-lite"/>
    </source>
</evidence>
<dbReference type="FunFam" id="1.10.1200.10:FF:000011">
    <property type="entry name" value="Sterigmatocystin biosynthesis polyketide synthase"/>
    <property type="match status" value="1"/>
</dbReference>
<dbReference type="InterPro" id="IPR014031">
    <property type="entry name" value="Ketoacyl_synth_C"/>
</dbReference>
<feature type="region of interest" description="N-terminal hotdog fold" evidence="5">
    <location>
        <begin position="1346"/>
        <end position="1492"/>
    </location>
</feature>
<dbReference type="InterPro" id="IPR014030">
    <property type="entry name" value="Ketoacyl_synth_N"/>
</dbReference>
<dbReference type="InterPro" id="IPR020841">
    <property type="entry name" value="PKS_Beta-ketoAc_synthase_dom"/>
</dbReference>
<protein>
    <submittedName>
        <fullName evidence="10">Uncharacterized protein</fullName>
    </submittedName>
</protein>
<evidence type="ECO:0000259" key="7">
    <source>
        <dbReference type="PROSITE" id="PS50075"/>
    </source>
</evidence>
<keyword evidence="3" id="KW-0597">Phosphoprotein</keyword>
<evidence type="ECO:0000256" key="4">
    <source>
        <dbReference type="ARBA" id="ARBA00022679"/>
    </source>
</evidence>
<dbReference type="PANTHER" id="PTHR43775:SF24">
    <property type="entry name" value="NON-REDUCING POLYKETIDE SYNTHASE APTA-RELATED"/>
    <property type="match status" value="1"/>
</dbReference>
<evidence type="ECO:0000259" key="8">
    <source>
        <dbReference type="PROSITE" id="PS52004"/>
    </source>
</evidence>
<dbReference type="InterPro" id="IPR009081">
    <property type="entry name" value="PP-bd_ACP"/>
</dbReference>
<evidence type="ECO:0000256" key="1">
    <source>
        <dbReference type="ARBA" id="ARBA00005179"/>
    </source>
</evidence>
<dbReference type="Proteomes" id="UP000258309">
    <property type="component" value="Unassembled WGS sequence"/>
</dbReference>
<dbReference type="EMBL" id="NCSJ02000213">
    <property type="protein sequence ID" value="RFU27286.1"/>
    <property type="molecule type" value="Genomic_DNA"/>
</dbReference>
<dbReference type="Gene3D" id="3.10.129.110">
    <property type="entry name" value="Polyketide synthase dehydratase"/>
    <property type="match status" value="1"/>
</dbReference>
<dbReference type="NCBIfam" id="TIGR04532">
    <property type="entry name" value="PT_fungal_PKS"/>
    <property type="match status" value="1"/>
</dbReference>
<dbReference type="InterPro" id="IPR049900">
    <property type="entry name" value="PKS_mFAS_DH"/>
</dbReference>
<dbReference type="Gene3D" id="3.40.366.10">
    <property type="entry name" value="Malonyl-Coenzyme A Acyl Carrier Protein, domain 2"/>
    <property type="match status" value="2"/>
</dbReference>
<dbReference type="InterPro" id="IPR036736">
    <property type="entry name" value="ACP-like_sf"/>
</dbReference>
<feature type="region of interest" description="Disordered" evidence="6">
    <location>
        <begin position="1662"/>
        <end position="1698"/>
    </location>
</feature>
<dbReference type="SUPFAM" id="SSF47336">
    <property type="entry name" value="ACP-like"/>
    <property type="match status" value="1"/>
</dbReference>
<dbReference type="InterPro" id="IPR050091">
    <property type="entry name" value="PKS_NRPS_Biosynth_Enz"/>
</dbReference>
<feature type="non-terminal residue" evidence="10">
    <location>
        <position position="1"/>
    </location>
</feature>
<evidence type="ECO:0000256" key="3">
    <source>
        <dbReference type="ARBA" id="ARBA00022553"/>
    </source>
</evidence>
<dbReference type="Pfam" id="PF16073">
    <property type="entry name" value="SAT"/>
    <property type="match status" value="1"/>
</dbReference>
<dbReference type="Pfam" id="PF00698">
    <property type="entry name" value="Acyl_transf_1"/>
    <property type="match status" value="1"/>
</dbReference>
<dbReference type="GO" id="GO:0006633">
    <property type="term" value="P:fatty acid biosynthetic process"/>
    <property type="evidence" value="ECO:0007669"/>
    <property type="project" value="InterPro"/>
</dbReference>
<dbReference type="GO" id="GO:0031177">
    <property type="term" value="F:phosphopantetheine binding"/>
    <property type="evidence" value="ECO:0007669"/>
    <property type="project" value="InterPro"/>
</dbReference>
<name>A0A3E2H1K6_SCYLI</name>
<sequence length="1845" mass="201101">MSDITAHQQSPAVKVEAEPDSAEVVFFGNNFPNDDLKDLFRRLSRLSKDVRFRTLAAFLDTATNTLKDEIVKLPPPARDEAPHFDNILGLVEHGDFRGSALSAAMESATLTTLQLAMVIGHYEAQNAELDLIQQGSTLAGLSIGLFSGAAIALASTLADLVKTGAEALRVAFRLGVYVADFSRKLESPQADGTLHSWAHVVTGMSKDAVEQEVAKFNTDNGGPELTKVFLSAADETSVSVTAPPSRLESIFHTSHALRYSKSMPLPVYSGICHGAHIYSIEDIQAVVDSASSLIPTSTSVKLPLLSSASGEPYLATTSGELFQEISTELLTGTIYLDNITATILKHYESQPSSYPCRFSTFRTSLIVKGIESKIEAAFPTRRLAKTDYVAWSFQDFGPRRPRTKADSKIAIIGMSCRMPGGANNLAQFWDLMVQGRDVHTKIPSDRFDLATHFDPTGKMENCTTTEYGNFIDRPGFFDAAFFQMSPREAEQTDPMQRYALVTAYEAMEMAGIVPNRTPSTKGSRIGTWYGQAGDDWRETNASQNLGTYAVPGGVRGFLCGRINYHFKFSGPSFSVDTACSSSMAAVQAACTALWAGECDTAIAGGVNILTNPDNYAGLCNAHFLSQTGPCKVWDIDADGYCRGEAIGSIILKRLEDAEADNDNIIATVLSAVTNHSAEAISITRPHAGAQRNNYRNAMNKAAINPLDVTYVEMHGTGTQAGDAIESESVLDVFAPVTPRRRADQHLHLGAVKANIGHGEAAAGISSLIKALLVFQNSSLTPHVGIKTQINPLIPKDLDLRHVGLDFDNVPWPRRPQGTTPRFAVVNAFGAHGGNTTLLLEDGPEVVRERAASGLAEDRSVHTIAISARSKKSLESNLEKLLSHITEHPDTNISDLSYTTCARRMHHNFRIATTVTGIPALKKFLESQLNGKTAAETKSIPAEAPSVVMTFTGQGASYTGVDGVLFKDFPTFRKEVLQLDRIVQRLGFPTVVPILDGSNYEEVTNPVVAQLSIVVLEIALARFWMSFGVTPSAVIGHSLGEYSAFAVSGVLSIADALYLVGSRAALTEKLCTPGSHGMLSVRATVADIEQVVKADPKTAGLSYEISCKNTRQDTVLGAPVEVINDLREVLERESFKCITLKLPFAFHTAQMAPVMEEYESIARRVPFKAPSIPFLSTVLGDAVFDGKTINADYLKKQARQTVDFAGATEAAQELGMADNKTLWLDLGPHPVCVGFVRGLMPQARTLSSCRRNEDNITTLAKSLVALHLAGLTPAWHEYYRANEYRYALLNLPEYGWNETNHWIPYYGTWKLDKAHLKYGGPRVHEHLLQQQPTVNTAPPGLKSSTVHELAEEIIGTTTGTLKVVSDIQHPEFLEAVNGHTMNNCGVATSAIWGDMAYTVGDYLYKKLAPNAENVRMSLQEFQVLHAHIAKKAKNSIQLISLEANLDLDKQEMALAWYDVHTKTRERATEYWASGTVRWENPTIWSIEFAHIRHLVQGRIEALQQLANEGKASRLNKGMAYTLFKNVVDYADQYRAMNSVIIHGYEAMADITLHKDHHGGKWYSPPHFGDPACHLAGLVCNGSDASNTKDFFYVTPGYDSFRMDRPFEAGGRYQNYVHMFPHETEANVWAGNLYILQDGVVVGCLSQIKFKRVPRVLMDRFFSAPDDGPTPAQHHAALSAPSQKPAPPPPSTVAAPPKPAPAAAAPLAVAAVQNVPKPSPIVRNHDVPLASIPIKTDSKKKHNNVVVAVQPVEITPPSSVDSESVSNIESTESMAVAQCMQLISRETSIGLSDLDDDATFAQLGVDSLMSLVLSEKFRGELGFDVKSSLFIECPTIGELKAWIEQNC</sequence>
<dbReference type="Pfam" id="PF00109">
    <property type="entry name" value="ketoacyl-synt"/>
    <property type="match status" value="1"/>
</dbReference>
<dbReference type="InterPro" id="IPR018201">
    <property type="entry name" value="Ketoacyl_synth_AS"/>
</dbReference>
<dbReference type="FunFam" id="3.40.366.10:FF:000017">
    <property type="entry name" value="Non-reducing polyketide synthase aptA"/>
    <property type="match status" value="1"/>
</dbReference>
<dbReference type="InterPro" id="IPR030918">
    <property type="entry name" value="PT_fungal_PKS"/>
</dbReference>
<dbReference type="PROSITE" id="PS52004">
    <property type="entry name" value="KS3_2"/>
    <property type="match status" value="1"/>
</dbReference>
<dbReference type="SUPFAM" id="SSF52151">
    <property type="entry name" value="FabD/lysophospholipase-like"/>
    <property type="match status" value="1"/>
</dbReference>
<evidence type="ECO:0000313" key="10">
    <source>
        <dbReference type="EMBL" id="RFU27286.1"/>
    </source>
</evidence>
<dbReference type="InterPro" id="IPR016035">
    <property type="entry name" value="Acyl_Trfase/lysoPLipase"/>
</dbReference>
<dbReference type="InterPro" id="IPR020806">
    <property type="entry name" value="PKS_PP-bd"/>
</dbReference>
<dbReference type="Gene3D" id="3.40.47.10">
    <property type="match status" value="1"/>
</dbReference>
<evidence type="ECO:0000313" key="11">
    <source>
        <dbReference type="Proteomes" id="UP000258309"/>
    </source>
</evidence>
<reference evidence="10 11" key="1">
    <citation type="submission" date="2018-05" db="EMBL/GenBank/DDBJ databases">
        <title>Draft genome sequence of Scytalidium lignicola DSM 105466, a ubiquitous saprotrophic fungus.</title>
        <authorList>
            <person name="Buettner E."/>
            <person name="Gebauer A.M."/>
            <person name="Hofrichter M."/>
            <person name="Liers C."/>
            <person name="Kellner H."/>
        </authorList>
    </citation>
    <scope>NUCLEOTIDE SEQUENCE [LARGE SCALE GENOMIC DNA]</scope>
    <source>
        <strain evidence="10 11">DSM 105466</strain>
    </source>
</reference>
<dbReference type="SMART" id="SM00825">
    <property type="entry name" value="PKS_KS"/>
    <property type="match status" value="1"/>
</dbReference>
<dbReference type="SMART" id="SM00827">
    <property type="entry name" value="PKS_AT"/>
    <property type="match status" value="1"/>
</dbReference>
<dbReference type="InterPro" id="IPR014043">
    <property type="entry name" value="Acyl_transferase_dom"/>
</dbReference>
<dbReference type="SUPFAM" id="SSF53901">
    <property type="entry name" value="Thiolase-like"/>
    <property type="match status" value="1"/>
</dbReference>
<dbReference type="InterPro" id="IPR001227">
    <property type="entry name" value="Ac_transferase_dom_sf"/>
</dbReference>
<feature type="domain" description="Carrier" evidence="7">
    <location>
        <begin position="1764"/>
        <end position="1845"/>
    </location>
</feature>
<keyword evidence="2" id="KW-0596">Phosphopantetheine</keyword>
<dbReference type="CDD" id="cd00833">
    <property type="entry name" value="PKS"/>
    <property type="match status" value="1"/>
</dbReference>
<feature type="domain" description="Ketosynthase family 3 (KS3)" evidence="8">
    <location>
        <begin position="406"/>
        <end position="841"/>
    </location>
</feature>
<dbReference type="GO" id="GO:0004315">
    <property type="term" value="F:3-oxoacyl-[acyl-carrier-protein] synthase activity"/>
    <property type="evidence" value="ECO:0007669"/>
    <property type="project" value="InterPro"/>
</dbReference>
<dbReference type="Pfam" id="PF02801">
    <property type="entry name" value="Ketoacyl-synt_C"/>
    <property type="match status" value="1"/>
</dbReference>
<keyword evidence="11" id="KW-1185">Reference proteome</keyword>
<dbReference type="GO" id="GO:0044550">
    <property type="term" value="P:secondary metabolite biosynthetic process"/>
    <property type="evidence" value="ECO:0007669"/>
    <property type="project" value="TreeGrafter"/>
</dbReference>
<comment type="pathway">
    <text evidence="1">Secondary metabolite biosynthesis.</text>
</comment>
<gene>
    <name evidence="10" type="ORF">B7463_g9051</name>
</gene>
<feature type="non-terminal residue" evidence="10">
    <location>
        <position position="1845"/>
    </location>
</feature>
<dbReference type="FunFam" id="3.10.129.110:FF:000001">
    <property type="entry name" value="Sterigmatocystin biosynthesis polyketide synthase"/>
    <property type="match status" value="1"/>
</dbReference>
<feature type="region of interest" description="C-terminal hotdog fold" evidence="5">
    <location>
        <begin position="1509"/>
        <end position="1657"/>
    </location>
</feature>
<feature type="active site" description="Proton acceptor; for dehydratase activity" evidence="5">
    <location>
        <position position="1378"/>
    </location>
</feature>
<dbReference type="Gene3D" id="3.30.70.3290">
    <property type="match status" value="1"/>
</dbReference>
<dbReference type="OrthoDB" id="329835at2759"/>
<feature type="compositionally biased region" description="Pro residues" evidence="6">
    <location>
        <begin position="1682"/>
        <end position="1698"/>
    </location>
</feature>
<feature type="domain" description="PKS/mFAS DH" evidence="9">
    <location>
        <begin position="1346"/>
        <end position="1657"/>
    </location>
</feature>
<accession>A0A3E2H1K6</accession>
<dbReference type="Gene3D" id="1.10.1200.10">
    <property type="entry name" value="ACP-like"/>
    <property type="match status" value="1"/>
</dbReference>
<dbReference type="InterPro" id="IPR032088">
    <property type="entry name" value="SAT"/>
</dbReference>
<dbReference type="InterPro" id="IPR042104">
    <property type="entry name" value="PKS_dehydratase_sf"/>
</dbReference>
<dbReference type="OMA" id="LNTHYDP"/>
<keyword evidence="4" id="KW-0808">Transferase</keyword>
<feature type="active site" description="Proton donor; for dehydratase activity" evidence="5">
    <location>
        <position position="1568"/>
    </location>
</feature>
<evidence type="ECO:0000256" key="5">
    <source>
        <dbReference type="PROSITE-ProRule" id="PRU01363"/>
    </source>
</evidence>
<dbReference type="Pfam" id="PF00550">
    <property type="entry name" value="PP-binding"/>
    <property type="match status" value="1"/>
</dbReference>
<dbReference type="PROSITE" id="PS00606">
    <property type="entry name" value="KS3_1"/>
    <property type="match status" value="1"/>
</dbReference>
<organism evidence="10 11">
    <name type="scientific">Scytalidium lignicola</name>
    <name type="common">Hyphomycete</name>
    <dbReference type="NCBI Taxonomy" id="5539"/>
    <lineage>
        <taxon>Eukaryota</taxon>
        <taxon>Fungi</taxon>
        <taxon>Dikarya</taxon>
        <taxon>Ascomycota</taxon>
        <taxon>Pezizomycotina</taxon>
        <taxon>Leotiomycetes</taxon>
        <taxon>Leotiomycetes incertae sedis</taxon>
        <taxon>Scytalidium</taxon>
    </lineage>
</organism>
<evidence type="ECO:0000256" key="2">
    <source>
        <dbReference type="ARBA" id="ARBA00022450"/>
    </source>
</evidence>
<dbReference type="STRING" id="5539.A0A3E2H1K6"/>
<dbReference type="Pfam" id="PF22621">
    <property type="entry name" value="CurL-like_PKS_C"/>
    <property type="match status" value="1"/>
</dbReference>
<dbReference type="PANTHER" id="PTHR43775">
    <property type="entry name" value="FATTY ACID SYNTHASE"/>
    <property type="match status" value="1"/>
</dbReference>
<dbReference type="SMART" id="SM00823">
    <property type="entry name" value="PKS_PP"/>
    <property type="match status" value="1"/>
</dbReference>